<feature type="compositionally biased region" description="Pro residues" evidence="1">
    <location>
        <begin position="11"/>
        <end position="23"/>
    </location>
</feature>
<feature type="region of interest" description="Disordered" evidence="1">
    <location>
        <begin position="1"/>
        <end position="33"/>
    </location>
</feature>
<dbReference type="EMBL" id="CH916370">
    <property type="protein sequence ID" value="EDW00068.1"/>
    <property type="molecule type" value="Genomic_DNA"/>
</dbReference>
<gene>
    <name evidence="2" type="primary">Dgri\GH12653</name>
    <name evidence="2" type="ORF">Dgri_GH12653</name>
</gene>
<name>B4JKG5_DROGR</name>
<keyword evidence="3" id="KW-1185">Reference proteome</keyword>
<dbReference type="HOGENOM" id="CLU_2017570_0_0_1"/>
<accession>B4JKG5</accession>
<dbReference type="AlphaFoldDB" id="B4JKG5"/>
<dbReference type="InParanoid" id="B4JKG5"/>
<organism evidence="3">
    <name type="scientific">Drosophila grimshawi</name>
    <name type="common">Hawaiian fruit fly</name>
    <name type="synonym">Idiomyia grimshawi</name>
    <dbReference type="NCBI Taxonomy" id="7222"/>
    <lineage>
        <taxon>Eukaryota</taxon>
        <taxon>Metazoa</taxon>
        <taxon>Ecdysozoa</taxon>
        <taxon>Arthropoda</taxon>
        <taxon>Hexapoda</taxon>
        <taxon>Insecta</taxon>
        <taxon>Pterygota</taxon>
        <taxon>Neoptera</taxon>
        <taxon>Endopterygota</taxon>
        <taxon>Diptera</taxon>
        <taxon>Brachycera</taxon>
        <taxon>Muscomorpha</taxon>
        <taxon>Ephydroidea</taxon>
        <taxon>Drosophilidae</taxon>
        <taxon>Drosophila</taxon>
        <taxon>Hawaiian Drosophila</taxon>
    </lineage>
</organism>
<evidence type="ECO:0000313" key="2">
    <source>
        <dbReference type="EMBL" id="EDW00068.1"/>
    </source>
</evidence>
<feature type="compositionally biased region" description="Polar residues" evidence="1">
    <location>
        <begin position="24"/>
        <end position="33"/>
    </location>
</feature>
<evidence type="ECO:0000256" key="1">
    <source>
        <dbReference type="SAM" id="MobiDB-lite"/>
    </source>
</evidence>
<dbReference type="Proteomes" id="UP000001070">
    <property type="component" value="Unassembled WGS sequence"/>
</dbReference>
<reference evidence="2 3" key="1">
    <citation type="journal article" date="2007" name="Nature">
        <title>Evolution of genes and genomes on the Drosophila phylogeny.</title>
        <authorList>
            <consortium name="Drosophila 12 Genomes Consortium"/>
            <person name="Clark A.G."/>
            <person name="Eisen M.B."/>
            <person name="Smith D.R."/>
            <person name="Bergman C.M."/>
            <person name="Oliver B."/>
            <person name="Markow T.A."/>
            <person name="Kaufman T.C."/>
            <person name="Kellis M."/>
            <person name="Gelbart W."/>
            <person name="Iyer V.N."/>
            <person name="Pollard D.A."/>
            <person name="Sackton T.B."/>
            <person name="Larracuente A.M."/>
            <person name="Singh N.D."/>
            <person name="Abad J.P."/>
            <person name="Abt D.N."/>
            <person name="Adryan B."/>
            <person name="Aguade M."/>
            <person name="Akashi H."/>
            <person name="Anderson W.W."/>
            <person name="Aquadro C.F."/>
            <person name="Ardell D.H."/>
            <person name="Arguello R."/>
            <person name="Artieri C.G."/>
            <person name="Barbash D.A."/>
            <person name="Barker D."/>
            <person name="Barsanti P."/>
            <person name="Batterham P."/>
            <person name="Batzoglou S."/>
            <person name="Begun D."/>
            <person name="Bhutkar A."/>
            <person name="Blanco E."/>
            <person name="Bosak S.A."/>
            <person name="Bradley R.K."/>
            <person name="Brand A.D."/>
            <person name="Brent M.R."/>
            <person name="Brooks A.N."/>
            <person name="Brown R.H."/>
            <person name="Butlin R.K."/>
            <person name="Caggese C."/>
            <person name="Calvi B.R."/>
            <person name="Bernardo de Carvalho A."/>
            <person name="Caspi A."/>
            <person name="Castrezana S."/>
            <person name="Celniker S.E."/>
            <person name="Chang J.L."/>
            <person name="Chapple C."/>
            <person name="Chatterji S."/>
            <person name="Chinwalla A."/>
            <person name="Civetta A."/>
            <person name="Clifton S.W."/>
            <person name="Comeron J.M."/>
            <person name="Costello J.C."/>
            <person name="Coyne J.A."/>
            <person name="Daub J."/>
            <person name="David R.G."/>
            <person name="Delcher A.L."/>
            <person name="Delehaunty K."/>
            <person name="Do C.B."/>
            <person name="Ebling H."/>
            <person name="Edwards K."/>
            <person name="Eickbush T."/>
            <person name="Evans J.D."/>
            <person name="Filipski A."/>
            <person name="Findeiss S."/>
            <person name="Freyhult E."/>
            <person name="Fulton L."/>
            <person name="Fulton R."/>
            <person name="Garcia A.C."/>
            <person name="Gardiner A."/>
            <person name="Garfield D.A."/>
            <person name="Garvin B.E."/>
            <person name="Gibson G."/>
            <person name="Gilbert D."/>
            <person name="Gnerre S."/>
            <person name="Godfrey J."/>
            <person name="Good R."/>
            <person name="Gotea V."/>
            <person name="Gravely B."/>
            <person name="Greenberg A.J."/>
            <person name="Griffiths-Jones S."/>
            <person name="Gross S."/>
            <person name="Guigo R."/>
            <person name="Gustafson E.A."/>
            <person name="Haerty W."/>
            <person name="Hahn M.W."/>
            <person name="Halligan D.L."/>
            <person name="Halpern A.L."/>
            <person name="Halter G.M."/>
            <person name="Han M.V."/>
            <person name="Heger A."/>
            <person name="Hillier L."/>
            <person name="Hinrichs A.S."/>
            <person name="Holmes I."/>
            <person name="Hoskins R.A."/>
            <person name="Hubisz M.J."/>
            <person name="Hultmark D."/>
            <person name="Huntley M.A."/>
            <person name="Jaffe D.B."/>
            <person name="Jagadeeshan S."/>
            <person name="Jeck W.R."/>
            <person name="Johnson J."/>
            <person name="Jones C.D."/>
            <person name="Jordan W.C."/>
            <person name="Karpen G.H."/>
            <person name="Kataoka E."/>
            <person name="Keightley P.D."/>
            <person name="Kheradpour P."/>
            <person name="Kirkness E.F."/>
            <person name="Koerich L.B."/>
            <person name="Kristiansen K."/>
            <person name="Kudrna D."/>
            <person name="Kulathinal R.J."/>
            <person name="Kumar S."/>
            <person name="Kwok R."/>
            <person name="Lander E."/>
            <person name="Langley C.H."/>
            <person name="Lapoint R."/>
            <person name="Lazzaro B.P."/>
            <person name="Lee S.J."/>
            <person name="Levesque L."/>
            <person name="Li R."/>
            <person name="Lin C.F."/>
            <person name="Lin M.F."/>
            <person name="Lindblad-Toh K."/>
            <person name="Llopart A."/>
            <person name="Long M."/>
            <person name="Low L."/>
            <person name="Lozovsky E."/>
            <person name="Lu J."/>
            <person name="Luo M."/>
            <person name="Machado C.A."/>
            <person name="Makalowski W."/>
            <person name="Marzo M."/>
            <person name="Matsuda M."/>
            <person name="Matzkin L."/>
            <person name="McAllister B."/>
            <person name="McBride C.S."/>
            <person name="McKernan B."/>
            <person name="McKernan K."/>
            <person name="Mendez-Lago M."/>
            <person name="Minx P."/>
            <person name="Mollenhauer M.U."/>
            <person name="Montooth K."/>
            <person name="Mount S.M."/>
            <person name="Mu X."/>
            <person name="Myers E."/>
            <person name="Negre B."/>
            <person name="Newfeld S."/>
            <person name="Nielsen R."/>
            <person name="Noor M.A."/>
            <person name="O'Grady P."/>
            <person name="Pachter L."/>
            <person name="Papaceit M."/>
            <person name="Parisi M.J."/>
            <person name="Parisi M."/>
            <person name="Parts L."/>
            <person name="Pedersen J.S."/>
            <person name="Pesole G."/>
            <person name="Phillippy A.M."/>
            <person name="Ponting C.P."/>
            <person name="Pop M."/>
            <person name="Porcelli D."/>
            <person name="Powell J.R."/>
            <person name="Prohaska S."/>
            <person name="Pruitt K."/>
            <person name="Puig M."/>
            <person name="Quesneville H."/>
            <person name="Ram K.R."/>
            <person name="Rand D."/>
            <person name="Rasmussen M.D."/>
            <person name="Reed L.K."/>
            <person name="Reenan R."/>
            <person name="Reily A."/>
            <person name="Remington K.A."/>
            <person name="Rieger T.T."/>
            <person name="Ritchie M.G."/>
            <person name="Robin C."/>
            <person name="Rogers Y.H."/>
            <person name="Rohde C."/>
            <person name="Rozas J."/>
            <person name="Rubenfield M.J."/>
            <person name="Ruiz A."/>
            <person name="Russo S."/>
            <person name="Salzberg S.L."/>
            <person name="Sanchez-Gracia A."/>
            <person name="Saranga D.J."/>
            <person name="Sato H."/>
            <person name="Schaeffer S.W."/>
            <person name="Schatz M.C."/>
            <person name="Schlenke T."/>
            <person name="Schwartz R."/>
            <person name="Segarra C."/>
            <person name="Singh R.S."/>
            <person name="Sirot L."/>
            <person name="Sirota M."/>
            <person name="Sisneros N.B."/>
            <person name="Smith C.D."/>
            <person name="Smith T.F."/>
            <person name="Spieth J."/>
            <person name="Stage D.E."/>
            <person name="Stark A."/>
            <person name="Stephan W."/>
            <person name="Strausberg R.L."/>
            <person name="Strempel S."/>
            <person name="Sturgill D."/>
            <person name="Sutton G."/>
            <person name="Sutton G.G."/>
            <person name="Tao W."/>
            <person name="Teichmann S."/>
            <person name="Tobari Y.N."/>
            <person name="Tomimura Y."/>
            <person name="Tsolas J.M."/>
            <person name="Valente V.L."/>
            <person name="Venter E."/>
            <person name="Venter J.C."/>
            <person name="Vicario S."/>
            <person name="Vieira F.G."/>
            <person name="Vilella A.J."/>
            <person name="Villasante A."/>
            <person name="Walenz B."/>
            <person name="Wang J."/>
            <person name="Wasserman M."/>
            <person name="Watts T."/>
            <person name="Wilson D."/>
            <person name="Wilson R.K."/>
            <person name="Wing R.A."/>
            <person name="Wolfner M.F."/>
            <person name="Wong A."/>
            <person name="Wong G.K."/>
            <person name="Wu C.I."/>
            <person name="Wu G."/>
            <person name="Yamamoto D."/>
            <person name="Yang H.P."/>
            <person name="Yang S.P."/>
            <person name="Yorke J.A."/>
            <person name="Yoshida K."/>
            <person name="Zdobnov E."/>
            <person name="Zhang P."/>
            <person name="Zhang Y."/>
            <person name="Zimin A.V."/>
            <person name="Baldwin J."/>
            <person name="Abdouelleil A."/>
            <person name="Abdulkadir J."/>
            <person name="Abebe A."/>
            <person name="Abera B."/>
            <person name="Abreu J."/>
            <person name="Acer S.C."/>
            <person name="Aftuck L."/>
            <person name="Alexander A."/>
            <person name="An P."/>
            <person name="Anderson E."/>
            <person name="Anderson S."/>
            <person name="Arachi H."/>
            <person name="Azer M."/>
            <person name="Bachantsang P."/>
            <person name="Barry A."/>
            <person name="Bayul T."/>
            <person name="Berlin A."/>
            <person name="Bessette D."/>
            <person name="Bloom T."/>
            <person name="Blye J."/>
            <person name="Boguslavskiy L."/>
            <person name="Bonnet C."/>
            <person name="Boukhgalter B."/>
            <person name="Bourzgui I."/>
            <person name="Brown A."/>
            <person name="Cahill P."/>
            <person name="Channer S."/>
            <person name="Cheshatsang Y."/>
            <person name="Chuda L."/>
            <person name="Citroen M."/>
            <person name="Collymore A."/>
            <person name="Cooke P."/>
            <person name="Costello M."/>
            <person name="D'Aco K."/>
            <person name="Daza R."/>
            <person name="De Haan G."/>
            <person name="DeGray S."/>
            <person name="DeMaso C."/>
            <person name="Dhargay N."/>
            <person name="Dooley K."/>
            <person name="Dooley E."/>
            <person name="Doricent M."/>
            <person name="Dorje P."/>
            <person name="Dorjee K."/>
            <person name="Dupes A."/>
            <person name="Elong R."/>
            <person name="Falk J."/>
            <person name="Farina A."/>
            <person name="Faro S."/>
            <person name="Ferguson D."/>
            <person name="Fisher S."/>
            <person name="Foley C.D."/>
            <person name="Franke A."/>
            <person name="Friedrich D."/>
            <person name="Gadbois L."/>
            <person name="Gearin G."/>
            <person name="Gearin C.R."/>
            <person name="Giannoukos G."/>
            <person name="Goode T."/>
            <person name="Graham J."/>
            <person name="Grandbois E."/>
            <person name="Grewal S."/>
            <person name="Gyaltsen K."/>
            <person name="Hafez N."/>
            <person name="Hagos B."/>
            <person name="Hall J."/>
            <person name="Henson C."/>
            <person name="Hollinger A."/>
            <person name="Honan T."/>
            <person name="Huard M.D."/>
            <person name="Hughes L."/>
            <person name="Hurhula B."/>
            <person name="Husby M.E."/>
            <person name="Kamat A."/>
            <person name="Kanga B."/>
            <person name="Kashin S."/>
            <person name="Khazanovich D."/>
            <person name="Kisner P."/>
            <person name="Lance K."/>
            <person name="Lara M."/>
            <person name="Lee W."/>
            <person name="Lennon N."/>
            <person name="Letendre F."/>
            <person name="LeVine R."/>
            <person name="Lipovsky A."/>
            <person name="Liu X."/>
            <person name="Liu J."/>
            <person name="Liu S."/>
            <person name="Lokyitsang T."/>
            <person name="Lokyitsang Y."/>
            <person name="Lubonja R."/>
            <person name="Lui A."/>
            <person name="MacDonald P."/>
            <person name="Magnisalis V."/>
            <person name="Maru K."/>
            <person name="Matthews C."/>
            <person name="McCusker W."/>
            <person name="McDonough S."/>
            <person name="Mehta T."/>
            <person name="Meldrim J."/>
            <person name="Meneus L."/>
            <person name="Mihai O."/>
            <person name="Mihalev A."/>
            <person name="Mihova T."/>
            <person name="Mittelman R."/>
            <person name="Mlenga V."/>
            <person name="Montmayeur A."/>
            <person name="Mulrain L."/>
            <person name="Navidi A."/>
            <person name="Naylor J."/>
            <person name="Negash T."/>
            <person name="Nguyen T."/>
            <person name="Nguyen N."/>
            <person name="Nicol R."/>
            <person name="Norbu C."/>
            <person name="Norbu N."/>
            <person name="Novod N."/>
            <person name="O'Neill B."/>
            <person name="Osman S."/>
            <person name="Markiewicz E."/>
            <person name="Oyono O.L."/>
            <person name="Patti C."/>
            <person name="Phunkhang P."/>
            <person name="Pierre F."/>
            <person name="Priest M."/>
            <person name="Raghuraman S."/>
            <person name="Rege F."/>
            <person name="Reyes R."/>
            <person name="Rise C."/>
            <person name="Rogov P."/>
            <person name="Ross K."/>
            <person name="Ryan E."/>
            <person name="Settipalli S."/>
            <person name="Shea T."/>
            <person name="Sherpa N."/>
            <person name="Shi L."/>
            <person name="Shih D."/>
            <person name="Sparrow T."/>
            <person name="Spaulding J."/>
            <person name="Stalker J."/>
            <person name="Stange-Thomann N."/>
            <person name="Stavropoulos S."/>
            <person name="Stone C."/>
            <person name="Strader C."/>
            <person name="Tesfaye S."/>
            <person name="Thomson T."/>
            <person name="Thoulutsang Y."/>
            <person name="Thoulutsang D."/>
            <person name="Topham K."/>
            <person name="Topping I."/>
            <person name="Tsamla T."/>
            <person name="Vassiliev H."/>
            <person name="Vo A."/>
            <person name="Wangchuk T."/>
            <person name="Wangdi T."/>
            <person name="Weiand M."/>
            <person name="Wilkinson J."/>
            <person name="Wilson A."/>
            <person name="Yadav S."/>
            <person name="Young G."/>
            <person name="Yu Q."/>
            <person name="Zembek L."/>
            <person name="Zhong D."/>
            <person name="Zimmer A."/>
            <person name="Zwirko Z."/>
            <person name="Jaffe D.B."/>
            <person name="Alvarez P."/>
            <person name="Brockman W."/>
            <person name="Butler J."/>
            <person name="Chin C."/>
            <person name="Gnerre S."/>
            <person name="Grabherr M."/>
            <person name="Kleber M."/>
            <person name="Mauceli E."/>
            <person name="MacCallum I."/>
        </authorList>
    </citation>
    <scope>NUCLEOTIDE SEQUENCE [LARGE SCALE GENOMIC DNA]</scope>
    <source>
        <strain evidence="3">Tucson 15287-2541.00</strain>
    </source>
</reference>
<protein>
    <submittedName>
        <fullName evidence="2">GH12653</fullName>
    </submittedName>
</protein>
<sequence length="123" mass="13877">MHMQPLTRTPSPSPSPPPPPPPQLKQQPNTRAQHTIRDLQLQPMLNRSSASMRACVRLCAMLCGERYAVRARVHASVRQCVRCFAFGLSIRGCLSHSTTKRHLRVQHTSCRMSARIVEVPTRD</sequence>
<evidence type="ECO:0000313" key="3">
    <source>
        <dbReference type="Proteomes" id="UP000001070"/>
    </source>
</evidence>
<proteinExistence type="predicted"/>